<dbReference type="GO" id="GO:0004521">
    <property type="term" value="F:RNA endonuclease activity"/>
    <property type="evidence" value="ECO:0007669"/>
    <property type="project" value="InterPro"/>
</dbReference>
<evidence type="ECO:0000256" key="5">
    <source>
        <dbReference type="ARBA" id="ARBA00022759"/>
    </source>
</evidence>
<dbReference type="CDD" id="cd09725">
    <property type="entry name" value="Cas2_I_II_III"/>
    <property type="match status" value="1"/>
</dbReference>
<dbReference type="InterPro" id="IPR021127">
    <property type="entry name" value="CRISPR_associated_Cas2"/>
</dbReference>
<name>A0A2S6FX17_9CLOT</name>
<keyword evidence="6 9" id="KW-0378">Hydrolase</keyword>
<dbReference type="GO" id="GO:0046872">
    <property type="term" value="F:metal ion binding"/>
    <property type="evidence" value="ECO:0007669"/>
    <property type="project" value="UniProtKB-UniRule"/>
</dbReference>
<dbReference type="EC" id="3.1.-.-" evidence="9"/>
<comment type="caution">
    <text evidence="10">The sequence shown here is derived from an EMBL/GenBank/DDBJ whole genome shotgun (WGS) entry which is preliminary data.</text>
</comment>
<keyword evidence="4 9" id="KW-0479">Metal-binding</keyword>
<dbReference type="EMBL" id="PTIS01000010">
    <property type="protein sequence ID" value="PPK48075.1"/>
    <property type="molecule type" value="Genomic_DNA"/>
</dbReference>
<evidence type="ECO:0000313" key="10">
    <source>
        <dbReference type="EMBL" id="PPK48075.1"/>
    </source>
</evidence>
<dbReference type="GO" id="GO:0016787">
    <property type="term" value="F:hydrolase activity"/>
    <property type="evidence" value="ECO:0007669"/>
    <property type="project" value="UniProtKB-KW"/>
</dbReference>
<evidence type="ECO:0000256" key="3">
    <source>
        <dbReference type="ARBA" id="ARBA00022722"/>
    </source>
</evidence>
<comment type="function">
    <text evidence="9">CRISPR (clustered regularly interspaced short palindromic repeat), is an adaptive immune system that provides protection against mobile genetic elements (viruses, transposable elements and conjugative plasmids). CRISPR clusters contain sequences complementary to antecedent mobile elements and target invading nucleic acids. CRISPR clusters are transcribed and processed into CRISPR RNA (crRNA). Functions as a ssRNA-specific endoribonuclease. Involved in the integration of spacer DNA into the CRISPR cassette.</text>
</comment>
<comment type="subunit">
    <text evidence="9">Homodimer, forms a heterotetramer with a Cas1 homodimer.</text>
</comment>
<keyword evidence="5 9" id="KW-0255">Endonuclease</keyword>
<evidence type="ECO:0000256" key="4">
    <source>
        <dbReference type="ARBA" id="ARBA00022723"/>
    </source>
</evidence>
<dbReference type="Proteomes" id="UP000239863">
    <property type="component" value="Unassembled WGS sequence"/>
</dbReference>
<dbReference type="GO" id="GO:0043571">
    <property type="term" value="P:maintenance of CRISPR repeat elements"/>
    <property type="evidence" value="ECO:0007669"/>
    <property type="project" value="UniProtKB-UniRule"/>
</dbReference>
<dbReference type="InterPro" id="IPR019199">
    <property type="entry name" value="Virulence_VapD/CRISPR_Cas2"/>
</dbReference>
<dbReference type="OrthoDB" id="279819at2"/>
<dbReference type="SUPFAM" id="SSF143430">
    <property type="entry name" value="TTP0101/SSO1404-like"/>
    <property type="match status" value="1"/>
</dbReference>
<dbReference type="NCBIfam" id="TIGR01573">
    <property type="entry name" value="cas2"/>
    <property type="match status" value="1"/>
</dbReference>
<dbReference type="Pfam" id="PF09827">
    <property type="entry name" value="CRISPR_Cas2"/>
    <property type="match status" value="1"/>
</dbReference>
<evidence type="ECO:0000256" key="8">
    <source>
        <dbReference type="ARBA" id="ARBA00023118"/>
    </source>
</evidence>
<keyword evidence="7 9" id="KW-0460">Magnesium</keyword>
<comment type="cofactor">
    <cofactor evidence="1 9">
        <name>Mg(2+)</name>
        <dbReference type="ChEBI" id="CHEBI:18420"/>
    </cofactor>
</comment>
<dbReference type="HAMAP" id="MF_01471">
    <property type="entry name" value="Cas2"/>
    <property type="match status" value="1"/>
</dbReference>
<comment type="similarity">
    <text evidence="2 9">Belongs to the CRISPR-associated endoribonuclease Cas2 protein family.</text>
</comment>
<sequence length="98" mass="11429">MAKSKQKINFNYAFLFYDVNEKRVNKVFKVCKKYLSHFQKSVFRGEITNSKLILLKKEIENIIDPSTDFVCIIKLMNDNIFEEETLGNGESTGEDLII</sequence>
<keyword evidence="3 9" id="KW-0540">Nuclease</keyword>
<dbReference type="Gene3D" id="3.30.70.240">
    <property type="match status" value="1"/>
</dbReference>
<keyword evidence="8 9" id="KW-0051">Antiviral defense</keyword>
<dbReference type="RefSeq" id="WP_104410042.1">
    <property type="nucleotide sequence ID" value="NZ_PTIS01000010.1"/>
</dbReference>
<gene>
    <name evidence="9" type="primary">cas2</name>
    <name evidence="10" type="ORF">BD821_11040</name>
</gene>
<reference evidence="10 11" key="1">
    <citation type="submission" date="2018-02" db="EMBL/GenBank/DDBJ databases">
        <title>Genomic Encyclopedia of Archaeal and Bacterial Type Strains, Phase II (KMG-II): from individual species to whole genera.</title>
        <authorList>
            <person name="Goeker M."/>
        </authorList>
    </citation>
    <scope>NUCLEOTIDE SEQUENCE [LARGE SCALE GENOMIC DNA]</scope>
    <source>
        <strain evidence="10 11">DSM 15099</strain>
    </source>
</reference>
<feature type="binding site" evidence="9">
    <location>
        <position position="18"/>
    </location>
    <ligand>
        <name>Mg(2+)</name>
        <dbReference type="ChEBI" id="CHEBI:18420"/>
        <note>catalytic</note>
    </ligand>
</feature>
<evidence type="ECO:0000256" key="6">
    <source>
        <dbReference type="ARBA" id="ARBA00022801"/>
    </source>
</evidence>
<accession>A0A2S6FX17</accession>
<evidence type="ECO:0000256" key="9">
    <source>
        <dbReference type="HAMAP-Rule" id="MF_01471"/>
    </source>
</evidence>
<protein>
    <recommendedName>
        <fullName evidence="9">CRISPR-associated endoribonuclease Cas2</fullName>
        <ecNumber evidence="9">3.1.-.-</ecNumber>
    </recommendedName>
</protein>
<dbReference type="PANTHER" id="PTHR34405:SF1">
    <property type="entry name" value="CRISPR-ASSOCIATED ENDORIBONUCLEASE CAS2"/>
    <property type="match status" value="1"/>
</dbReference>
<proteinExistence type="inferred from homology"/>
<organism evidence="10 11">
    <name type="scientific">Clostridium algidicarnis DSM 15099</name>
    <dbReference type="NCBI Taxonomy" id="1121295"/>
    <lineage>
        <taxon>Bacteria</taxon>
        <taxon>Bacillati</taxon>
        <taxon>Bacillota</taxon>
        <taxon>Clostridia</taxon>
        <taxon>Eubacteriales</taxon>
        <taxon>Clostridiaceae</taxon>
        <taxon>Clostridium</taxon>
    </lineage>
</organism>
<evidence type="ECO:0000256" key="2">
    <source>
        <dbReference type="ARBA" id="ARBA00009959"/>
    </source>
</evidence>
<evidence type="ECO:0000256" key="1">
    <source>
        <dbReference type="ARBA" id="ARBA00001946"/>
    </source>
</evidence>
<dbReference type="GO" id="GO:0051607">
    <property type="term" value="P:defense response to virus"/>
    <property type="evidence" value="ECO:0007669"/>
    <property type="project" value="UniProtKB-UniRule"/>
</dbReference>
<dbReference type="AlphaFoldDB" id="A0A2S6FX17"/>
<dbReference type="PANTHER" id="PTHR34405">
    <property type="entry name" value="CRISPR-ASSOCIATED ENDORIBONUCLEASE CAS2"/>
    <property type="match status" value="1"/>
</dbReference>
<evidence type="ECO:0000313" key="11">
    <source>
        <dbReference type="Proteomes" id="UP000239863"/>
    </source>
</evidence>
<evidence type="ECO:0000256" key="7">
    <source>
        <dbReference type="ARBA" id="ARBA00022842"/>
    </source>
</evidence>